<evidence type="ECO:0000313" key="1">
    <source>
        <dbReference type="EMBL" id="OAV97382.1"/>
    </source>
</evidence>
<keyword evidence="3" id="KW-1185">Reference proteome</keyword>
<dbReference type="VEuPathDB" id="FungiDB:PTTG_26037"/>
<reference evidence="2 3" key="3">
    <citation type="journal article" date="2017" name="G3 (Bethesda)">
        <title>Comparative analysis highlights variable genome content of wheat rusts and divergence of the mating loci.</title>
        <authorList>
            <person name="Cuomo C.A."/>
            <person name="Bakkeren G."/>
            <person name="Khalil H.B."/>
            <person name="Panwar V."/>
            <person name="Joly D."/>
            <person name="Linning R."/>
            <person name="Sakthikumar S."/>
            <person name="Song X."/>
            <person name="Adiconis X."/>
            <person name="Fan L."/>
            <person name="Goldberg J.M."/>
            <person name="Levin J.Z."/>
            <person name="Young S."/>
            <person name="Zeng Q."/>
            <person name="Anikster Y."/>
            <person name="Bruce M."/>
            <person name="Wang M."/>
            <person name="Yin C."/>
            <person name="McCallum B."/>
            <person name="Szabo L.J."/>
            <person name="Hulbert S."/>
            <person name="Chen X."/>
            <person name="Fellers J.P."/>
        </authorList>
    </citation>
    <scope>NUCLEOTIDE SEQUENCE</scope>
    <source>
        <strain evidence="3">Isolate 1-1 / race 1 (BBBD)</strain>
        <strain evidence="2">isolate 1-1 / race 1 (BBBD)</strain>
    </source>
</reference>
<sequence>MSEAEAASGGPGLLQYTCRASLAIYRPHFRPSLQTPRRQLTNMNSTYLLRGILLLAHLLHDRASAAYRGREVEEEMSNSIELSHAPLIKQSVPESSGQLAALTMFPVGQSPYMFSLWSISLFKGKNHLAKEYWHFSERNPKVHQSKISGEYRVSTWELTKTLAPGQTSSPQKPVGVDKELRKWLDDIYNYAAGASGFLSGRCKEPQSFRAYAETIDPVRKLMKQLKKDPRSPHMAGLLTEVLEQIFVLSGKNDAERVVIAACAKALADVTQALQLKAESINIEKWHEYMKNPDNSQVVLFLYHLQIMWFPQF</sequence>
<name>A0A180GYQ1_PUCT1</name>
<proteinExistence type="predicted"/>
<dbReference type="OrthoDB" id="2504822at2759"/>
<evidence type="ECO:0000313" key="2">
    <source>
        <dbReference type="EnsemblFungi" id="PTTG_26037-t43_1-p1"/>
    </source>
</evidence>
<organism evidence="1">
    <name type="scientific">Puccinia triticina (isolate 1-1 / race 1 (BBBD))</name>
    <name type="common">Brown leaf rust fungus</name>
    <dbReference type="NCBI Taxonomy" id="630390"/>
    <lineage>
        <taxon>Eukaryota</taxon>
        <taxon>Fungi</taxon>
        <taxon>Dikarya</taxon>
        <taxon>Basidiomycota</taxon>
        <taxon>Pucciniomycotina</taxon>
        <taxon>Pucciniomycetes</taxon>
        <taxon>Pucciniales</taxon>
        <taxon>Pucciniaceae</taxon>
        <taxon>Puccinia</taxon>
    </lineage>
</organism>
<reference evidence="2" key="4">
    <citation type="submission" date="2025-05" db="UniProtKB">
        <authorList>
            <consortium name="EnsemblFungi"/>
        </authorList>
    </citation>
    <scope>IDENTIFICATION</scope>
    <source>
        <strain evidence="2">isolate 1-1 / race 1 (BBBD)</strain>
    </source>
</reference>
<evidence type="ECO:0000313" key="3">
    <source>
        <dbReference type="Proteomes" id="UP000005240"/>
    </source>
</evidence>
<dbReference type="EMBL" id="ADAS02000013">
    <property type="protein sequence ID" value="OAV97382.1"/>
    <property type="molecule type" value="Genomic_DNA"/>
</dbReference>
<gene>
    <name evidence="1" type="ORF">PTTG_26037</name>
</gene>
<accession>A0A180GYQ1</accession>
<dbReference type="EnsemblFungi" id="PTTG_26037-t43_1">
    <property type="protein sequence ID" value="PTTG_26037-t43_1-p1"/>
    <property type="gene ID" value="PTTG_26037"/>
</dbReference>
<reference evidence="1" key="1">
    <citation type="submission" date="2009-11" db="EMBL/GenBank/DDBJ databases">
        <authorList>
            <consortium name="The Broad Institute Genome Sequencing Platform"/>
            <person name="Ward D."/>
            <person name="Feldgarden M."/>
            <person name="Earl A."/>
            <person name="Young S.K."/>
            <person name="Zeng Q."/>
            <person name="Koehrsen M."/>
            <person name="Alvarado L."/>
            <person name="Berlin A."/>
            <person name="Bochicchio J."/>
            <person name="Borenstein D."/>
            <person name="Chapman S.B."/>
            <person name="Chen Z."/>
            <person name="Engels R."/>
            <person name="Freedman E."/>
            <person name="Gellesch M."/>
            <person name="Goldberg J."/>
            <person name="Griggs A."/>
            <person name="Gujja S."/>
            <person name="Heilman E."/>
            <person name="Heiman D."/>
            <person name="Hepburn T."/>
            <person name="Howarth C."/>
            <person name="Jen D."/>
            <person name="Larson L."/>
            <person name="Lewis B."/>
            <person name="Mehta T."/>
            <person name="Park D."/>
            <person name="Pearson M."/>
            <person name="Roberts A."/>
            <person name="Saif S."/>
            <person name="Shea T."/>
            <person name="Shenoy N."/>
            <person name="Sisk P."/>
            <person name="Stolte C."/>
            <person name="Sykes S."/>
            <person name="Thomson T."/>
            <person name="Walk T."/>
            <person name="White J."/>
            <person name="Yandava C."/>
            <person name="Izard J."/>
            <person name="Baranova O.V."/>
            <person name="Blanton J.M."/>
            <person name="Tanner A.C."/>
            <person name="Dewhirst F.E."/>
            <person name="Haas B."/>
            <person name="Nusbaum C."/>
            <person name="Birren B."/>
        </authorList>
    </citation>
    <scope>NUCLEOTIDE SEQUENCE [LARGE SCALE GENOMIC DNA]</scope>
    <source>
        <strain evidence="1">1-1 BBBD Race 1</strain>
    </source>
</reference>
<reference evidence="1" key="2">
    <citation type="submission" date="2016-05" db="EMBL/GenBank/DDBJ databases">
        <title>Comparative analysis highlights variable genome content of wheat rusts and divergence of the mating loci.</title>
        <authorList>
            <person name="Cuomo C.A."/>
            <person name="Bakkeren G."/>
            <person name="Szabo L."/>
            <person name="Khalil H."/>
            <person name="Joly D."/>
            <person name="Goldberg J."/>
            <person name="Young S."/>
            <person name="Zeng Q."/>
            <person name="Fellers J."/>
        </authorList>
    </citation>
    <scope>NUCLEOTIDE SEQUENCE [LARGE SCALE GENOMIC DNA]</scope>
    <source>
        <strain evidence="1">1-1 BBBD Race 1</strain>
    </source>
</reference>
<dbReference type="AlphaFoldDB" id="A0A180GYQ1"/>
<protein>
    <submittedName>
        <fullName evidence="1 2">Uncharacterized protein</fullName>
    </submittedName>
</protein>
<dbReference type="Proteomes" id="UP000005240">
    <property type="component" value="Unassembled WGS sequence"/>
</dbReference>